<organism evidence="1 2">
    <name type="scientific">Stylonychia lemnae</name>
    <name type="common">Ciliate</name>
    <dbReference type="NCBI Taxonomy" id="5949"/>
    <lineage>
        <taxon>Eukaryota</taxon>
        <taxon>Sar</taxon>
        <taxon>Alveolata</taxon>
        <taxon>Ciliophora</taxon>
        <taxon>Intramacronucleata</taxon>
        <taxon>Spirotrichea</taxon>
        <taxon>Stichotrichia</taxon>
        <taxon>Sporadotrichida</taxon>
        <taxon>Oxytrichidae</taxon>
        <taxon>Stylonychinae</taxon>
        <taxon>Stylonychia</taxon>
    </lineage>
</organism>
<dbReference type="SUPFAM" id="SSF117281">
    <property type="entry name" value="Kelch motif"/>
    <property type="match status" value="1"/>
</dbReference>
<evidence type="ECO:0000313" key="1">
    <source>
        <dbReference type="EMBL" id="CDW82335.1"/>
    </source>
</evidence>
<dbReference type="Proteomes" id="UP000039865">
    <property type="component" value="Unassembled WGS sequence"/>
</dbReference>
<evidence type="ECO:0000313" key="2">
    <source>
        <dbReference type="Proteomes" id="UP000039865"/>
    </source>
</evidence>
<protein>
    <submittedName>
        <fullName evidence="1">Kelch motif family protein</fullName>
    </submittedName>
</protein>
<gene>
    <name evidence="1" type="primary">Contig61.g72</name>
    <name evidence="1" type="ORF">STYLEM_11367</name>
</gene>
<dbReference type="Gene3D" id="2.120.10.80">
    <property type="entry name" value="Kelch-type beta propeller"/>
    <property type="match status" value="1"/>
</dbReference>
<dbReference type="EMBL" id="CCKQ01010818">
    <property type="protein sequence ID" value="CDW82335.1"/>
    <property type="molecule type" value="Genomic_DNA"/>
</dbReference>
<dbReference type="InParanoid" id="A0A078AJ32"/>
<proteinExistence type="predicted"/>
<dbReference type="AlphaFoldDB" id="A0A078AJ32"/>
<name>A0A078AJ32_STYLE</name>
<reference evidence="1 2" key="1">
    <citation type="submission" date="2014-06" db="EMBL/GenBank/DDBJ databases">
        <authorList>
            <person name="Swart Estienne"/>
        </authorList>
    </citation>
    <scope>NUCLEOTIDE SEQUENCE [LARGE SCALE GENOMIC DNA]</scope>
    <source>
        <strain evidence="1 2">130c</strain>
    </source>
</reference>
<accession>A0A078AJ32</accession>
<sequence length="300" mass="35227">MLYELNCFEQRLISLCQRQLAVYNIPMRTQFYANHPNLNDLSYASFAVIQQTVVVTGGMDYLDQSDGDSRRNVWLIQLPKYSFEKKINKYQRVELNIRRGANLLQPRYRHSSLSDGMRYVHVLGNHSPPQSKLYEKYDFMQDTWTEGPELLEGGKNLSCCYFKSGLKEESLWVFHKSIIQKLILNKEGEIWKSIFVREYELLKPYQKQAMIQLNVYQILIFGGETIEGCKDIDEVFYLNVQDRFISYGPKLPDKILPENPGYSLNSYAKFYFLGNIGQIYSFDKAEKKWDKIHFESGSVF</sequence>
<keyword evidence="2" id="KW-1185">Reference proteome</keyword>
<dbReference type="InterPro" id="IPR015915">
    <property type="entry name" value="Kelch-typ_b-propeller"/>
</dbReference>